<keyword evidence="6" id="KW-0547">Nucleotide-binding</keyword>
<dbReference type="AlphaFoldDB" id="A0AA85K7Z6"/>
<keyword evidence="10 12" id="KW-0472">Membrane</keyword>
<comment type="catalytic activity">
    <reaction evidence="11">
        <text>ATP + H2O + xenobioticSide 1 = ADP + phosphate + xenobioticSide 2.</text>
        <dbReference type="EC" id="7.6.2.2"/>
    </reaction>
</comment>
<feature type="transmembrane region" description="Helical" evidence="12">
    <location>
        <begin position="163"/>
        <end position="184"/>
    </location>
</feature>
<dbReference type="CDD" id="cd18598">
    <property type="entry name" value="ABC_6TM_MRP7_D1_like"/>
    <property type="match status" value="1"/>
</dbReference>
<sequence>MQVPVIQLFCGSLSPEPWHDGSIGVCWFEIHVFIPVLVLFIFLSLIYCAIVWKHLAFDNLYCSVLYFRVAVDVTIITNSCVTVVLSFLLPYYKEGFAINSRFVVIHNLLTAILWVTTLVFDFLHGKALKYSSRGPLLHLLFFIVYLFCCVINCWFFVAEIDELWKPFIITNCYIHVFLLCLHAFSKVPIFYPTEEPRRRTARIYRESLRIQQPAVLNGVENITQNVKCEDQASYPSRLFFCWVGDLVRSGYYGELYSLRNLPTLPKCLNTYLLESKLPKLEFQSENDSRKLQQLLERLDLEYSVKTSVPLLKIFSKKFGREFLFLGLLKLLLSCFSLCSPVVLNHFIVNITNSENSWSCILSGLGLILLSCKIALLGTSYNYRMAIFNFKVRVSVSGMVYRTILSLKSSSLSAIGTGSLVNYLTSDADRIINLAPSVHEVWAMPLQLCVAIALLYRQLGLACLVGIGFLIVLTPLNRLLASQIGKFSRRLMLFKDTRIKLMSEFLSNMLSVKLACWENLMKSRVMHSRVEEMKALRGQKLLDACCVFFWAVCPALLASSTFATYAAMGNELNASTVFPSLALFGMLIGPMNAFPWVINGVMEATVSIQRIMKLSYLSQGPFPVELTTTSLSDTGTPTDEYPIVCSFAEKSTISMPVSIVNESFYYTDPDKLVLKNISLQVQWGELICVTGPVGSGKSSLLLSILGELQAITPENELRNQNSRLRYAYVGQTPWLHAGTIRENILFGSNYDPTWLNTVIEACALVSDLANLPHDVSQLVANNCLLGLLSGKTRIIVTHQLDWFMNTTDSGNAAVDFIVELKDGTINRRIPGNPNSLHNSNPLYQSTSQINTVSGHDDESGLFSHNDDHNNKENGIHTIDHESSVQIDDDGDDVPLIDTKADITAGTSELNHNNLENGDNNNNDVTMEHIAMGSISPHVYKSYIRAVGYVLTLAVIVSLLLMQGTRNASDWWLSRWVQQNGNLSSSSLFKGMMTYSSNSFLPVHSINYKAFNLHSKHDSHLINYNHPSTLNDMQKNNMYHLNTTTLYYLKIYSIIVASNILATVFRAVSFAFGGLVAASVIHESALDTILEGRLNYFDSTPLGRIVNRFSSDVGTVDDALPFQLNILLASLAGLLGALFIVCVSLPTLIFFLLPLVFIFWSIQRQYRGAARDLKRISREFNFSVINHLEFVYIRRRKRLHWDYEEIRQQTRKITKHPRLLYAELPVEIVIP</sequence>
<keyword evidence="5" id="KW-0677">Repeat</keyword>
<dbReference type="InterPro" id="IPR036640">
    <property type="entry name" value="ABC1_TM_sf"/>
</dbReference>
<reference evidence="16" key="2">
    <citation type="submission" date="2023-11" db="UniProtKB">
        <authorList>
            <consortium name="WormBaseParasite"/>
        </authorList>
    </citation>
    <scope>IDENTIFICATION</scope>
</reference>
<evidence type="ECO:0000259" key="13">
    <source>
        <dbReference type="PROSITE" id="PS50893"/>
    </source>
</evidence>
<evidence type="ECO:0000313" key="16">
    <source>
        <dbReference type="WBParaSite" id="TREG1_71600.1"/>
    </source>
</evidence>
<dbReference type="FunFam" id="1.20.1560.10:FF:000037">
    <property type="entry name" value="ATP-binding cassette subfamily C member 10"/>
    <property type="match status" value="1"/>
</dbReference>
<feature type="transmembrane region" description="Helical" evidence="12">
    <location>
        <begin position="579"/>
        <end position="601"/>
    </location>
</feature>
<evidence type="ECO:0000256" key="7">
    <source>
        <dbReference type="ARBA" id="ARBA00022840"/>
    </source>
</evidence>
<proteinExistence type="inferred from homology"/>
<feature type="transmembrane region" description="Helical" evidence="12">
    <location>
        <begin position="136"/>
        <end position="157"/>
    </location>
</feature>
<evidence type="ECO:0000256" key="5">
    <source>
        <dbReference type="ARBA" id="ARBA00022737"/>
    </source>
</evidence>
<feature type="transmembrane region" description="Helical" evidence="12">
    <location>
        <begin position="104"/>
        <end position="124"/>
    </location>
</feature>
<dbReference type="GO" id="GO:0016020">
    <property type="term" value="C:membrane"/>
    <property type="evidence" value="ECO:0007669"/>
    <property type="project" value="InterPro"/>
</dbReference>
<dbReference type="InterPro" id="IPR027417">
    <property type="entry name" value="P-loop_NTPase"/>
</dbReference>
<evidence type="ECO:0000259" key="14">
    <source>
        <dbReference type="PROSITE" id="PS50929"/>
    </source>
</evidence>
<dbReference type="PANTHER" id="PTHR24223:SF330">
    <property type="entry name" value="ATP-BINDING CASSETTE SUB-FAMILY C MEMBER 10"/>
    <property type="match status" value="1"/>
</dbReference>
<dbReference type="SUPFAM" id="SSF90123">
    <property type="entry name" value="ABC transporter transmembrane region"/>
    <property type="match status" value="2"/>
</dbReference>
<evidence type="ECO:0000256" key="3">
    <source>
        <dbReference type="ARBA" id="ARBA00022448"/>
    </source>
</evidence>
<dbReference type="Proteomes" id="UP000050795">
    <property type="component" value="Unassembled WGS sequence"/>
</dbReference>
<dbReference type="SUPFAM" id="SSF52540">
    <property type="entry name" value="P-loop containing nucleoside triphosphate hydrolases"/>
    <property type="match status" value="1"/>
</dbReference>
<accession>A0AA85K7Z6</accession>
<feature type="transmembrane region" description="Helical" evidence="12">
    <location>
        <begin position="940"/>
        <end position="960"/>
    </location>
</feature>
<keyword evidence="3" id="KW-0813">Transport</keyword>
<dbReference type="InterPro" id="IPR050173">
    <property type="entry name" value="ABC_transporter_C-like"/>
</dbReference>
<dbReference type="PROSITE" id="PS50893">
    <property type="entry name" value="ABC_TRANSPORTER_2"/>
    <property type="match status" value="1"/>
</dbReference>
<dbReference type="InterPro" id="IPR011527">
    <property type="entry name" value="ABC1_TM_dom"/>
</dbReference>
<feature type="domain" description="ABC transmembrane type-1" evidence="14">
    <location>
        <begin position="323"/>
        <end position="602"/>
    </location>
</feature>
<dbReference type="Gene3D" id="1.20.1560.10">
    <property type="entry name" value="ABC transporter type 1, transmembrane domain"/>
    <property type="match status" value="2"/>
</dbReference>
<evidence type="ECO:0000256" key="6">
    <source>
        <dbReference type="ARBA" id="ARBA00022741"/>
    </source>
</evidence>
<dbReference type="Gene3D" id="3.40.50.300">
    <property type="entry name" value="P-loop containing nucleotide triphosphate hydrolases"/>
    <property type="match status" value="1"/>
</dbReference>
<feature type="domain" description="ABC transmembrane type-1" evidence="14">
    <location>
        <begin position="951"/>
        <end position="1177"/>
    </location>
</feature>
<keyword evidence="7" id="KW-0067">ATP-binding</keyword>
<feature type="transmembrane region" description="Helical" evidence="12">
    <location>
        <begin position="64"/>
        <end position="92"/>
    </location>
</feature>
<evidence type="ECO:0000256" key="1">
    <source>
        <dbReference type="ARBA" id="ARBA00009726"/>
    </source>
</evidence>
<dbReference type="InterPro" id="IPR003439">
    <property type="entry name" value="ABC_transporter-like_ATP-bd"/>
</dbReference>
<feature type="transmembrane region" description="Helical" evidence="12">
    <location>
        <begin position="460"/>
        <end position="480"/>
    </location>
</feature>
<evidence type="ECO:0000256" key="8">
    <source>
        <dbReference type="ARBA" id="ARBA00022967"/>
    </source>
</evidence>
<dbReference type="GO" id="GO:0005524">
    <property type="term" value="F:ATP binding"/>
    <property type="evidence" value="ECO:0007669"/>
    <property type="project" value="UniProtKB-KW"/>
</dbReference>
<protein>
    <recommendedName>
        <fullName evidence="2">ABC-type xenobiotic transporter</fullName>
        <ecNumber evidence="2">7.6.2.2</ecNumber>
    </recommendedName>
</protein>
<comment type="similarity">
    <text evidence="1">Belongs to the ABC transporter superfamily. ABCC family. Conjugate transporter (TC 3.A.1.208) subfamily.</text>
</comment>
<name>A0AA85K7Z6_TRIRE</name>
<evidence type="ECO:0000256" key="2">
    <source>
        <dbReference type="ARBA" id="ARBA00012191"/>
    </source>
</evidence>
<organism evidence="15 16">
    <name type="scientific">Trichobilharzia regenti</name>
    <name type="common">Nasal bird schistosome</name>
    <dbReference type="NCBI Taxonomy" id="157069"/>
    <lineage>
        <taxon>Eukaryota</taxon>
        <taxon>Metazoa</taxon>
        <taxon>Spiralia</taxon>
        <taxon>Lophotrochozoa</taxon>
        <taxon>Platyhelminthes</taxon>
        <taxon>Trematoda</taxon>
        <taxon>Digenea</taxon>
        <taxon>Strigeidida</taxon>
        <taxon>Schistosomatoidea</taxon>
        <taxon>Schistosomatidae</taxon>
        <taxon>Trichobilharzia</taxon>
    </lineage>
</organism>
<feature type="domain" description="ABC transporter" evidence="13">
    <location>
        <begin position="658"/>
        <end position="907"/>
    </location>
</feature>
<reference evidence="15" key="1">
    <citation type="submission" date="2022-06" db="EMBL/GenBank/DDBJ databases">
        <authorList>
            <person name="Berger JAMES D."/>
            <person name="Berger JAMES D."/>
        </authorList>
    </citation>
    <scope>NUCLEOTIDE SEQUENCE [LARGE SCALE GENOMIC DNA]</scope>
</reference>
<dbReference type="Pfam" id="PF00005">
    <property type="entry name" value="ABC_tran"/>
    <property type="match status" value="1"/>
</dbReference>
<keyword evidence="15" id="KW-1185">Reference proteome</keyword>
<dbReference type="PANTHER" id="PTHR24223">
    <property type="entry name" value="ATP-BINDING CASSETTE SUB-FAMILY C"/>
    <property type="match status" value="1"/>
</dbReference>
<feature type="transmembrane region" description="Helical" evidence="12">
    <location>
        <begin position="355"/>
        <end position="377"/>
    </location>
</feature>
<keyword evidence="4 12" id="KW-0812">Transmembrane</keyword>
<dbReference type="WBParaSite" id="TREG1_71600.1">
    <property type="protein sequence ID" value="TREG1_71600.1"/>
    <property type="gene ID" value="TREG1_71600"/>
</dbReference>
<dbReference type="EC" id="7.6.2.2" evidence="2"/>
<dbReference type="PROSITE" id="PS50929">
    <property type="entry name" value="ABC_TM1F"/>
    <property type="match status" value="2"/>
</dbReference>
<feature type="transmembrane region" description="Helical" evidence="12">
    <location>
        <begin position="1124"/>
        <end position="1157"/>
    </location>
</feature>
<keyword evidence="9 12" id="KW-1133">Transmembrane helix</keyword>
<evidence type="ECO:0000256" key="11">
    <source>
        <dbReference type="ARBA" id="ARBA00034018"/>
    </source>
</evidence>
<dbReference type="Pfam" id="PF00664">
    <property type="entry name" value="ABC_membrane"/>
    <property type="match status" value="2"/>
</dbReference>
<evidence type="ECO:0000256" key="4">
    <source>
        <dbReference type="ARBA" id="ARBA00022692"/>
    </source>
</evidence>
<dbReference type="GO" id="GO:0008559">
    <property type="term" value="F:ABC-type xenobiotic transporter activity"/>
    <property type="evidence" value="ECO:0007669"/>
    <property type="project" value="UniProtKB-EC"/>
</dbReference>
<feature type="transmembrane region" description="Helical" evidence="12">
    <location>
        <begin position="30"/>
        <end position="52"/>
    </location>
</feature>
<evidence type="ECO:0000256" key="9">
    <source>
        <dbReference type="ARBA" id="ARBA00022989"/>
    </source>
</evidence>
<evidence type="ECO:0000313" key="15">
    <source>
        <dbReference type="Proteomes" id="UP000050795"/>
    </source>
</evidence>
<feature type="transmembrane region" description="Helical" evidence="12">
    <location>
        <begin position="540"/>
        <end position="567"/>
    </location>
</feature>
<feature type="transmembrane region" description="Helical" evidence="12">
    <location>
        <begin position="322"/>
        <end position="343"/>
    </location>
</feature>
<evidence type="ECO:0000256" key="12">
    <source>
        <dbReference type="SAM" id="Phobius"/>
    </source>
</evidence>
<keyword evidence="8" id="KW-1278">Translocase</keyword>
<dbReference type="GO" id="GO:0016887">
    <property type="term" value="F:ATP hydrolysis activity"/>
    <property type="evidence" value="ECO:0007669"/>
    <property type="project" value="InterPro"/>
</dbReference>
<evidence type="ECO:0000256" key="10">
    <source>
        <dbReference type="ARBA" id="ARBA00023136"/>
    </source>
</evidence>